<dbReference type="PANTHER" id="PTHR12217">
    <property type="entry name" value="EUKARYOTIC TRANSLATION INITIATION FACTOR 2D"/>
    <property type="match status" value="1"/>
</dbReference>
<dbReference type="InterPro" id="IPR004521">
    <property type="entry name" value="Uncharacterised_CHP00451"/>
</dbReference>
<reference evidence="6" key="2">
    <citation type="journal article" date="2008" name="Genome Biol.">
        <title>Improved genome assembly and evidence-based global gene model set for the chordate Ciona intestinalis: new insight into intron and operon populations.</title>
        <authorList>
            <person name="Satou Y."/>
            <person name="Mineta K."/>
            <person name="Ogasawara M."/>
            <person name="Sasakura Y."/>
            <person name="Shoguchi E."/>
            <person name="Ueno K."/>
            <person name="Yamada L."/>
            <person name="Matsumoto J."/>
            <person name="Wasserscheid J."/>
            <person name="Dewar K."/>
            <person name="Wiley G.B."/>
            <person name="Macmil S.L."/>
            <person name="Roe B.A."/>
            <person name="Zeller R.W."/>
            <person name="Hastings K.E."/>
            <person name="Lemaire P."/>
            <person name="Lindquist E."/>
            <person name="Endo T."/>
            <person name="Hotta K."/>
            <person name="Inaba K."/>
        </authorList>
    </citation>
    <scope>NUCLEOTIDE SEQUENCE [LARGE SCALE GENOMIC DNA]</scope>
    <source>
        <strain evidence="6">wild type</strain>
    </source>
</reference>
<dbReference type="GO" id="GO:0001731">
    <property type="term" value="P:formation of translation preinitiation complex"/>
    <property type="evidence" value="ECO:0000318"/>
    <property type="project" value="GO_Central"/>
</dbReference>
<dbReference type="GeneID" id="100178236"/>
<protein>
    <submittedName>
        <fullName evidence="6">Eukaryotic translation initiation factor 2D-like</fullName>
    </submittedName>
</protein>
<evidence type="ECO:0000256" key="2">
    <source>
        <dbReference type="ARBA" id="ARBA00022490"/>
    </source>
</evidence>
<accession>F6T385</accession>
<feature type="compositionally biased region" description="Acidic residues" evidence="4">
    <location>
        <begin position="246"/>
        <end position="257"/>
    </location>
</feature>
<dbReference type="Gene3D" id="3.10.400.20">
    <property type="match status" value="1"/>
</dbReference>
<dbReference type="GO" id="GO:0003723">
    <property type="term" value="F:RNA binding"/>
    <property type="evidence" value="ECO:0007669"/>
    <property type="project" value="InterPro"/>
</dbReference>
<dbReference type="Ensembl" id="ENSCINT00000000410.3">
    <property type="protein sequence ID" value="ENSCINP00000000410.3"/>
    <property type="gene ID" value="ENSCING00000000226.3"/>
</dbReference>
<accession>A0A1W2WHG3</accession>
<evidence type="ECO:0000256" key="3">
    <source>
        <dbReference type="ARBA" id="ARBA00022540"/>
    </source>
</evidence>
<dbReference type="STRING" id="7719.ENSCINP00000000410"/>
<evidence type="ECO:0000313" key="6">
    <source>
        <dbReference type="Ensembl" id="ENSCINP00000000410.3"/>
    </source>
</evidence>
<dbReference type="EMBL" id="EAAA01002724">
    <property type="status" value="NOT_ANNOTATED_CDS"/>
    <property type="molecule type" value="Genomic_DNA"/>
</dbReference>
<dbReference type="OMA" id="MFLKPYR"/>
<keyword evidence="2" id="KW-0963">Cytoplasm</keyword>
<dbReference type="AlphaFoldDB" id="F6T385"/>
<dbReference type="Pfam" id="PF25304">
    <property type="entry name" value="WHD_eIF2D"/>
    <property type="match status" value="1"/>
</dbReference>
<dbReference type="PROSITE" id="PS50890">
    <property type="entry name" value="PUA"/>
    <property type="match status" value="1"/>
</dbReference>
<dbReference type="InterPro" id="IPR048247">
    <property type="entry name" value="eIF2D_N"/>
</dbReference>
<dbReference type="InterPro" id="IPR058886">
    <property type="entry name" value="SWIB_eIF2D"/>
</dbReference>
<keyword evidence="7" id="KW-1185">Reference proteome</keyword>
<dbReference type="Gene3D" id="3.30.780.10">
    <property type="entry name" value="SUI1-like domain"/>
    <property type="match status" value="1"/>
</dbReference>
<dbReference type="GO" id="GO:0003743">
    <property type="term" value="F:translation initiation factor activity"/>
    <property type="evidence" value="ECO:0000318"/>
    <property type="project" value="GO_Central"/>
</dbReference>
<dbReference type="SMART" id="SM00359">
    <property type="entry name" value="PUA"/>
    <property type="match status" value="1"/>
</dbReference>
<evidence type="ECO:0000256" key="4">
    <source>
        <dbReference type="SAM" id="MobiDB-lite"/>
    </source>
</evidence>
<organism evidence="6 7">
    <name type="scientific">Ciona intestinalis</name>
    <name type="common">Transparent sea squirt</name>
    <name type="synonym">Ascidia intestinalis</name>
    <dbReference type="NCBI Taxonomy" id="7719"/>
    <lineage>
        <taxon>Eukaryota</taxon>
        <taxon>Metazoa</taxon>
        <taxon>Chordata</taxon>
        <taxon>Tunicata</taxon>
        <taxon>Ascidiacea</taxon>
        <taxon>Phlebobranchia</taxon>
        <taxon>Cionidae</taxon>
        <taxon>Ciona</taxon>
    </lineage>
</organism>
<dbReference type="OrthoDB" id="199771at2759"/>
<dbReference type="NCBIfam" id="TIGR00451">
    <property type="entry name" value="unchar_dom_2"/>
    <property type="match status" value="1"/>
</dbReference>
<dbReference type="FunFam" id="3.10.400.20:FF:000004">
    <property type="entry name" value="Eukaryotic Initiation Factor"/>
    <property type="match status" value="1"/>
</dbReference>
<dbReference type="SUPFAM" id="SSF47592">
    <property type="entry name" value="SWIB/MDM2 domain"/>
    <property type="match status" value="1"/>
</dbReference>
<dbReference type="InterPro" id="IPR001950">
    <property type="entry name" value="SUI1"/>
</dbReference>
<dbReference type="InterPro" id="IPR041366">
    <property type="entry name" value="Pre-PUA"/>
</dbReference>
<dbReference type="SUPFAM" id="SSF55159">
    <property type="entry name" value="eIF1-like"/>
    <property type="match status" value="1"/>
</dbReference>
<dbReference type="InterPro" id="IPR002478">
    <property type="entry name" value="PUA"/>
</dbReference>
<reference evidence="7" key="1">
    <citation type="journal article" date="2002" name="Science">
        <title>The draft genome of Ciona intestinalis: insights into chordate and vertebrate origins.</title>
        <authorList>
            <person name="Dehal P."/>
            <person name="Satou Y."/>
            <person name="Campbell R.K."/>
            <person name="Chapman J."/>
            <person name="Degnan B."/>
            <person name="De Tomaso A."/>
            <person name="Davidson B."/>
            <person name="Di Gregorio A."/>
            <person name="Gelpke M."/>
            <person name="Goodstein D.M."/>
            <person name="Harafuji N."/>
            <person name="Hastings K.E."/>
            <person name="Ho I."/>
            <person name="Hotta K."/>
            <person name="Huang W."/>
            <person name="Kawashima T."/>
            <person name="Lemaire P."/>
            <person name="Martinez D."/>
            <person name="Meinertzhagen I.A."/>
            <person name="Necula S."/>
            <person name="Nonaka M."/>
            <person name="Putnam N."/>
            <person name="Rash S."/>
            <person name="Saiga H."/>
            <person name="Satake M."/>
            <person name="Terry A."/>
            <person name="Yamada L."/>
            <person name="Wang H.G."/>
            <person name="Awazu S."/>
            <person name="Azumi K."/>
            <person name="Boore J."/>
            <person name="Branno M."/>
            <person name="Chin-Bow S."/>
            <person name="DeSantis R."/>
            <person name="Doyle S."/>
            <person name="Francino P."/>
            <person name="Keys D.N."/>
            <person name="Haga S."/>
            <person name="Hayashi H."/>
            <person name="Hino K."/>
            <person name="Imai K.S."/>
            <person name="Inaba K."/>
            <person name="Kano S."/>
            <person name="Kobayashi K."/>
            <person name="Kobayashi M."/>
            <person name="Lee B.I."/>
            <person name="Makabe K.W."/>
            <person name="Manohar C."/>
            <person name="Matassi G."/>
            <person name="Medina M."/>
            <person name="Mochizuki Y."/>
            <person name="Mount S."/>
            <person name="Morishita T."/>
            <person name="Miura S."/>
            <person name="Nakayama A."/>
            <person name="Nishizaka S."/>
            <person name="Nomoto H."/>
            <person name="Ohta F."/>
            <person name="Oishi K."/>
            <person name="Rigoutsos I."/>
            <person name="Sano M."/>
            <person name="Sasaki A."/>
            <person name="Sasakura Y."/>
            <person name="Shoguchi E."/>
            <person name="Shin-i T."/>
            <person name="Spagnuolo A."/>
            <person name="Stainier D."/>
            <person name="Suzuki M.M."/>
            <person name="Tassy O."/>
            <person name="Takatori N."/>
            <person name="Tokuoka M."/>
            <person name="Yagi K."/>
            <person name="Yoshizaki F."/>
            <person name="Wada S."/>
            <person name="Zhang C."/>
            <person name="Hyatt P.D."/>
            <person name="Larimer F."/>
            <person name="Detter C."/>
            <person name="Doggett N."/>
            <person name="Glavina T."/>
            <person name="Hawkins T."/>
            <person name="Richardson P."/>
            <person name="Lucas S."/>
            <person name="Kohara Y."/>
            <person name="Levine M."/>
            <person name="Satoh N."/>
            <person name="Rokhsar D.S."/>
        </authorList>
    </citation>
    <scope>NUCLEOTIDE SEQUENCE [LARGE SCALE GENOMIC DNA]</scope>
</reference>
<dbReference type="RefSeq" id="XP_002129161.1">
    <property type="nucleotide sequence ID" value="XM_002129125.5"/>
</dbReference>
<feature type="domain" description="SUI1" evidence="5">
    <location>
        <begin position="514"/>
        <end position="590"/>
    </location>
</feature>
<dbReference type="CDD" id="cd11610">
    <property type="entry name" value="eIF2D_N"/>
    <property type="match status" value="1"/>
</dbReference>
<dbReference type="FunFam" id="3.30.780.10:FF:000008">
    <property type="entry name" value="eukaryotic translation initiation factor 2D"/>
    <property type="match status" value="1"/>
</dbReference>
<dbReference type="InParanoid" id="F6T385"/>
<dbReference type="InterPro" id="IPR039759">
    <property type="entry name" value="eIF2D_SUI1"/>
</dbReference>
<proteinExistence type="predicted"/>
<dbReference type="HOGENOM" id="CLU_012487_2_1_1"/>
<dbReference type="InterPro" id="IPR048248">
    <property type="entry name" value="PUA_eIF2d-like"/>
</dbReference>
<evidence type="ECO:0000313" key="7">
    <source>
        <dbReference type="Proteomes" id="UP000008144"/>
    </source>
</evidence>
<name>F6T385_CIOIN</name>
<reference evidence="6" key="3">
    <citation type="submission" date="2025-08" db="UniProtKB">
        <authorList>
            <consortium name="Ensembl"/>
        </authorList>
    </citation>
    <scope>IDENTIFICATION</scope>
</reference>
<dbReference type="InterPro" id="IPR015947">
    <property type="entry name" value="PUA-like_sf"/>
</dbReference>
<dbReference type="FunCoup" id="F6T385">
    <property type="interactions" value="162"/>
</dbReference>
<dbReference type="Pfam" id="PF17832">
    <property type="entry name" value="Pre-PUA"/>
    <property type="match status" value="1"/>
</dbReference>
<dbReference type="InterPro" id="IPR057429">
    <property type="entry name" value="WH_eIF2D"/>
</dbReference>
<dbReference type="SUPFAM" id="SSF88697">
    <property type="entry name" value="PUA domain-like"/>
    <property type="match status" value="1"/>
</dbReference>
<dbReference type="PANTHER" id="PTHR12217:SF4">
    <property type="entry name" value="EUKARYOTIC TRANSLATION INITIATION FACTOR 2D"/>
    <property type="match status" value="1"/>
</dbReference>
<reference evidence="6" key="4">
    <citation type="submission" date="2025-09" db="UniProtKB">
        <authorList>
            <consortium name="Ensembl"/>
        </authorList>
    </citation>
    <scope>IDENTIFICATION</scope>
</reference>
<dbReference type="Pfam" id="PF26292">
    <property type="entry name" value="PUA_elF2D"/>
    <property type="match status" value="1"/>
</dbReference>
<dbReference type="Pfam" id="PF26291">
    <property type="entry name" value="SWIB_eIF2D"/>
    <property type="match status" value="1"/>
</dbReference>
<dbReference type="CDD" id="cd11608">
    <property type="entry name" value="eIF2D_C"/>
    <property type="match status" value="1"/>
</dbReference>
<dbReference type="Pfam" id="PF01253">
    <property type="entry name" value="SUI1"/>
    <property type="match status" value="1"/>
</dbReference>
<keyword evidence="3" id="KW-0396">Initiation factor</keyword>
<dbReference type="GO" id="GO:0005737">
    <property type="term" value="C:cytoplasm"/>
    <property type="evidence" value="ECO:0007669"/>
    <property type="project" value="UniProtKB-SubCell"/>
</dbReference>
<dbReference type="InterPro" id="IPR039757">
    <property type="entry name" value="EIF2D"/>
</dbReference>
<sequence length="612" mass="68775">MFQKPFRTKSNTLLRSSDKKRLRSEVEKSFSADGFSLPITEVIGNKEEVYILKLYSHKGDNVAIYSMRNSPVLFEHEKKIFPSVYFLWEHTMLVPSIPTQTFVIQKLANGADLMLPGVVFHPNLDFPCFERGSVVAINTLENSSALAVGVALMSSNEMLESIDKRGKAVHILHVFGDHLWSLGEKTQPPTIPHTFDTHENSTLDKNTELENLVENVEINSSEVETETTDTTEAGCSLEGGDKQSTDTEESVENETDTLMEKESIDESTSVEEETEIEEVIDMDEVLRVCFMTAIKSTLKDNQLPILASSFYRSHVLPCSPPDVNLEIKKTSYKKLGKYLKSVAATGLIEVKELTKGADSIVKVNRSHQDYCHFKVVKREADTNESEEKNTEVQFGVVTQKQYEPPEISLLCGVNAATLSFFKEMGVSKGGVLMPTEVRSLVTEYVNMNNLAEGRYVKLDPILHNTLFGRQGSADVTQESWENVFKILTSKMQVHYQLKFKNMTPIVHKGTPPCVEISTQKRTGNKKVTLVKNLESFLIDPHQFMDVIRKSAQASTSISLLPNSKPNHPFYQVLVQGNQVQNVESILTGELYKLPRKYLKGLENAPKPKGKRK</sequence>
<dbReference type="PROSITE" id="PS50296">
    <property type="entry name" value="SUI1"/>
    <property type="match status" value="1"/>
</dbReference>
<dbReference type="CDD" id="cd21156">
    <property type="entry name" value="PUA_eIF2d-like"/>
    <property type="match status" value="1"/>
</dbReference>
<comment type="subcellular location">
    <subcellularLocation>
        <location evidence="1">Cytoplasm</location>
    </subcellularLocation>
</comment>
<dbReference type="GeneTree" id="ENSGT00550000074865"/>
<keyword evidence="3" id="KW-0648">Protein biosynthesis</keyword>
<evidence type="ECO:0000259" key="5">
    <source>
        <dbReference type="PROSITE" id="PS50296"/>
    </source>
</evidence>
<evidence type="ECO:0000256" key="1">
    <source>
        <dbReference type="ARBA" id="ARBA00004496"/>
    </source>
</evidence>
<dbReference type="InterPro" id="IPR036885">
    <property type="entry name" value="SWIB_MDM2_dom_sf"/>
</dbReference>
<dbReference type="KEGG" id="cin:100178236"/>
<gene>
    <name evidence="6" type="primary">LOC100178236</name>
</gene>
<feature type="region of interest" description="Disordered" evidence="4">
    <location>
        <begin position="219"/>
        <end position="273"/>
    </location>
</feature>
<dbReference type="InterPro" id="IPR036877">
    <property type="entry name" value="SUI1_dom_sf"/>
</dbReference>
<dbReference type="Proteomes" id="UP000008144">
    <property type="component" value="Chromosome 8"/>
</dbReference>